<dbReference type="Proteomes" id="UP001058974">
    <property type="component" value="Chromosome 6"/>
</dbReference>
<dbReference type="Gramene" id="Psat06G0258200-T1">
    <property type="protein sequence ID" value="KAI5396419.1"/>
    <property type="gene ID" value="KIW84_062582"/>
</dbReference>
<comment type="caution">
    <text evidence="1">The sequence shown here is derived from an EMBL/GenBank/DDBJ whole genome shotgun (WGS) entry which is preliminary data.</text>
</comment>
<dbReference type="Pfam" id="PF10344">
    <property type="entry name" value="Hobbit"/>
    <property type="match status" value="1"/>
</dbReference>
<name>A0A9D4W5K3_PEA</name>
<evidence type="ECO:0000313" key="2">
    <source>
        <dbReference type="Proteomes" id="UP001058974"/>
    </source>
</evidence>
<sequence length="213" mass="23672">MLKLKNGVIETVPISEIKLSLRQSPVKLGVGFTSRDPKLQTLIYGLEFMMRPSNKNPGKKTTWKYRAPGRRKWMIVGNITRYPSVRVTDLVLKTPKFTVEVRELNVDISKNVGSKSSLFIGLHISHVLVHTGKPRDPSIQPLQPSSNDSLAVIFHALACRWLDLTAMALHPELQPKPHPITKANKAASSVHHGSINLQASSESCYGSAYDDNE</sequence>
<dbReference type="InterPro" id="IPR045167">
    <property type="entry name" value="Hobbit"/>
</dbReference>
<evidence type="ECO:0000313" key="1">
    <source>
        <dbReference type="EMBL" id="KAI5396419.1"/>
    </source>
</evidence>
<protein>
    <submittedName>
        <fullName evidence="1">Uncharacterized protein</fullName>
    </submittedName>
</protein>
<reference evidence="1 2" key="1">
    <citation type="journal article" date="2022" name="Nat. Genet.">
        <title>Improved pea reference genome and pan-genome highlight genomic features and evolutionary characteristics.</title>
        <authorList>
            <person name="Yang T."/>
            <person name="Liu R."/>
            <person name="Luo Y."/>
            <person name="Hu S."/>
            <person name="Wang D."/>
            <person name="Wang C."/>
            <person name="Pandey M.K."/>
            <person name="Ge S."/>
            <person name="Xu Q."/>
            <person name="Li N."/>
            <person name="Li G."/>
            <person name="Huang Y."/>
            <person name="Saxena R.K."/>
            <person name="Ji Y."/>
            <person name="Li M."/>
            <person name="Yan X."/>
            <person name="He Y."/>
            <person name="Liu Y."/>
            <person name="Wang X."/>
            <person name="Xiang C."/>
            <person name="Varshney R.K."/>
            <person name="Ding H."/>
            <person name="Gao S."/>
            <person name="Zong X."/>
        </authorList>
    </citation>
    <scope>NUCLEOTIDE SEQUENCE [LARGE SCALE GENOMIC DNA]</scope>
    <source>
        <strain evidence="1 2">cv. Zhongwan 6</strain>
    </source>
</reference>
<proteinExistence type="predicted"/>
<dbReference type="AlphaFoldDB" id="A0A9D4W5K3"/>
<dbReference type="PANTHER" id="PTHR15678:SF6">
    <property type="entry name" value="BRIDGE-LIKE LIPID TRANSFER PROTEIN FAMILY MEMBER 2"/>
    <property type="match status" value="1"/>
</dbReference>
<accession>A0A9D4W5K3</accession>
<dbReference type="EMBL" id="JAMSHJ010000006">
    <property type="protein sequence ID" value="KAI5396419.1"/>
    <property type="molecule type" value="Genomic_DNA"/>
</dbReference>
<organism evidence="1 2">
    <name type="scientific">Pisum sativum</name>
    <name type="common">Garden pea</name>
    <name type="synonym">Lathyrus oleraceus</name>
    <dbReference type="NCBI Taxonomy" id="3888"/>
    <lineage>
        <taxon>Eukaryota</taxon>
        <taxon>Viridiplantae</taxon>
        <taxon>Streptophyta</taxon>
        <taxon>Embryophyta</taxon>
        <taxon>Tracheophyta</taxon>
        <taxon>Spermatophyta</taxon>
        <taxon>Magnoliopsida</taxon>
        <taxon>eudicotyledons</taxon>
        <taxon>Gunneridae</taxon>
        <taxon>Pentapetalae</taxon>
        <taxon>rosids</taxon>
        <taxon>fabids</taxon>
        <taxon>Fabales</taxon>
        <taxon>Fabaceae</taxon>
        <taxon>Papilionoideae</taxon>
        <taxon>50 kb inversion clade</taxon>
        <taxon>NPAAA clade</taxon>
        <taxon>Hologalegina</taxon>
        <taxon>IRL clade</taxon>
        <taxon>Fabeae</taxon>
        <taxon>Lathyrus</taxon>
    </lineage>
</organism>
<keyword evidence="2" id="KW-1185">Reference proteome</keyword>
<dbReference type="PANTHER" id="PTHR15678">
    <property type="entry name" value="ANTIGEN MLAA-22-RELATED"/>
    <property type="match status" value="1"/>
</dbReference>
<gene>
    <name evidence="1" type="ORF">KIW84_062582</name>
</gene>